<dbReference type="RefSeq" id="WP_054521912.1">
    <property type="nucleotide sequence ID" value="NZ_LGKO01000005.1"/>
</dbReference>
<evidence type="ECO:0000256" key="7">
    <source>
        <dbReference type="RuleBase" id="RU363032"/>
    </source>
</evidence>
<dbReference type="OrthoDB" id="9772184at2"/>
<proteinExistence type="inferred from homology"/>
<dbReference type="InterPro" id="IPR000515">
    <property type="entry name" value="MetI-like"/>
</dbReference>
<evidence type="ECO:0000259" key="8">
    <source>
        <dbReference type="PROSITE" id="PS50928"/>
    </source>
</evidence>
<feature type="domain" description="ABC transmembrane type-1" evidence="8">
    <location>
        <begin position="95"/>
        <end position="345"/>
    </location>
</feature>
<keyword evidence="10" id="KW-1185">Reference proteome</keyword>
<comment type="subcellular location">
    <subcellularLocation>
        <location evidence="1 7">Cell membrane</location>
        <topology evidence="1 7">Multi-pass membrane protein</topology>
    </subcellularLocation>
</comment>
<dbReference type="Pfam" id="PF19300">
    <property type="entry name" value="BPD_transp_1_N"/>
    <property type="match status" value="1"/>
</dbReference>
<dbReference type="GO" id="GO:0055085">
    <property type="term" value="P:transmembrane transport"/>
    <property type="evidence" value="ECO:0007669"/>
    <property type="project" value="InterPro"/>
</dbReference>
<evidence type="ECO:0000256" key="3">
    <source>
        <dbReference type="ARBA" id="ARBA00022475"/>
    </source>
</evidence>
<organism evidence="9 10">
    <name type="scientific">Thermanaerothrix daxensis</name>
    <dbReference type="NCBI Taxonomy" id="869279"/>
    <lineage>
        <taxon>Bacteria</taxon>
        <taxon>Bacillati</taxon>
        <taxon>Chloroflexota</taxon>
        <taxon>Anaerolineae</taxon>
        <taxon>Anaerolineales</taxon>
        <taxon>Anaerolineaceae</taxon>
        <taxon>Thermanaerothrix</taxon>
    </lineage>
</organism>
<dbReference type="CDD" id="cd06261">
    <property type="entry name" value="TM_PBP2"/>
    <property type="match status" value="1"/>
</dbReference>
<dbReference type="GO" id="GO:0005886">
    <property type="term" value="C:plasma membrane"/>
    <property type="evidence" value="ECO:0007669"/>
    <property type="project" value="UniProtKB-SubCell"/>
</dbReference>
<evidence type="ECO:0000256" key="5">
    <source>
        <dbReference type="ARBA" id="ARBA00022989"/>
    </source>
</evidence>
<feature type="transmembrane region" description="Helical" evidence="7">
    <location>
        <begin position="134"/>
        <end position="159"/>
    </location>
</feature>
<gene>
    <name evidence="9" type="ORF">SE15_09700</name>
</gene>
<dbReference type="SUPFAM" id="SSF161098">
    <property type="entry name" value="MetI-like"/>
    <property type="match status" value="1"/>
</dbReference>
<feature type="transmembrane region" description="Helical" evidence="7">
    <location>
        <begin position="280"/>
        <end position="306"/>
    </location>
</feature>
<sequence>MIQYSIRRILASFPVLLGILIATFVLARLIPGDPCKAILGEKATQEVCAQFAERYGLNKPIYVQLGIYMGNVLRGDFGTSIRFSRPVTTILVERLPTTVELGLAAMTIALLVGIPAGIISAIKRNSILDVVTMVGANIGVSMPVYWLGLMLAYLFALVLKDTPFWLPPSGRLSPGVTVVPFFQVFGWPVPEAGFWRGILDFIARLYLFNSLITGNWTVFKDALTHLILPALALSTIPMSIIARMTRSSMLEVLRLDYIRTARAKGLIERLVILKHALRNALLPIVTVVGIQVGNLFAGAVLTETIFGLAGVGSILFEAITARDFPIIQAFTVVIAIGYVIINLLVDLSYVFIDPRIRLE</sequence>
<reference evidence="9 10" key="1">
    <citation type="submission" date="2015-07" db="EMBL/GenBank/DDBJ databases">
        <title>Whole genome sequence of Thermanaerothrix daxensis DSM 23592.</title>
        <authorList>
            <person name="Hemp J."/>
            <person name="Ward L.M."/>
            <person name="Pace L.A."/>
            <person name="Fischer W.W."/>
        </authorList>
    </citation>
    <scope>NUCLEOTIDE SEQUENCE [LARGE SCALE GENOMIC DNA]</scope>
    <source>
        <strain evidence="9 10">GNS-1</strain>
    </source>
</reference>
<dbReference type="PANTHER" id="PTHR43163">
    <property type="entry name" value="DIPEPTIDE TRANSPORT SYSTEM PERMEASE PROTEIN DPPB-RELATED"/>
    <property type="match status" value="1"/>
</dbReference>
<dbReference type="EMBL" id="LGKO01000005">
    <property type="protein sequence ID" value="KPL82423.1"/>
    <property type="molecule type" value="Genomic_DNA"/>
</dbReference>
<evidence type="ECO:0000256" key="6">
    <source>
        <dbReference type="ARBA" id="ARBA00023136"/>
    </source>
</evidence>
<dbReference type="STRING" id="869279.SE15_09700"/>
<dbReference type="Proteomes" id="UP000050544">
    <property type="component" value="Unassembled WGS sequence"/>
</dbReference>
<dbReference type="Gene3D" id="1.10.3720.10">
    <property type="entry name" value="MetI-like"/>
    <property type="match status" value="1"/>
</dbReference>
<dbReference type="PROSITE" id="PS50928">
    <property type="entry name" value="ABC_TM1"/>
    <property type="match status" value="1"/>
</dbReference>
<feature type="transmembrane region" description="Helical" evidence="7">
    <location>
        <begin position="101"/>
        <end position="122"/>
    </location>
</feature>
<evidence type="ECO:0000313" key="9">
    <source>
        <dbReference type="EMBL" id="KPL82423.1"/>
    </source>
</evidence>
<dbReference type="InterPro" id="IPR045621">
    <property type="entry name" value="BPD_transp_1_N"/>
</dbReference>
<protein>
    <submittedName>
        <fullName evidence="9">Peptide ABC transporter permease</fullName>
    </submittedName>
</protein>
<keyword evidence="2 7" id="KW-0813">Transport</keyword>
<accession>A0A0P6Y0H3</accession>
<comment type="caution">
    <text evidence="9">The sequence shown here is derived from an EMBL/GenBank/DDBJ whole genome shotgun (WGS) entry which is preliminary data.</text>
</comment>
<feature type="transmembrane region" description="Helical" evidence="7">
    <location>
        <begin position="225"/>
        <end position="244"/>
    </location>
</feature>
<dbReference type="AlphaFoldDB" id="A0A0P6Y0H3"/>
<comment type="similarity">
    <text evidence="7">Belongs to the binding-protein-dependent transport system permease family.</text>
</comment>
<keyword evidence="4 7" id="KW-0812">Transmembrane</keyword>
<evidence type="ECO:0000256" key="1">
    <source>
        <dbReference type="ARBA" id="ARBA00004651"/>
    </source>
</evidence>
<feature type="transmembrane region" description="Helical" evidence="7">
    <location>
        <begin position="9"/>
        <end position="30"/>
    </location>
</feature>
<dbReference type="InterPro" id="IPR035906">
    <property type="entry name" value="MetI-like_sf"/>
</dbReference>
<evidence type="ECO:0000256" key="4">
    <source>
        <dbReference type="ARBA" id="ARBA00022692"/>
    </source>
</evidence>
<feature type="transmembrane region" description="Helical" evidence="7">
    <location>
        <begin position="326"/>
        <end position="352"/>
    </location>
</feature>
<keyword evidence="3" id="KW-1003">Cell membrane</keyword>
<dbReference type="Pfam" id="PF00528">
    <property type="entry name" value="BPD_transp_1"/>
    <property type="match status" value="1"/>
</dbReference>
<evidence type="ECO:0000256" key="2">
    <source>
        <dbReference type="ARBA" id="ARBA00022448"/>
    </source>
</evidence>
<name>A0A0P6Y0H3_9CHLR</name>
<keyword evidence="6 7" id="KW-0472">Membrane</keyword>
<dbReference type="PANTHER" id="PTHR43163:SF6">
    <property type="entry name" value="DIPEPTIDE TRANSPORT SYSTEM PERMEASE PROTEIN DPPB-RELATED"/>
    <property type="match status" value="1"/>
</dbReference>
<keyword evidence="5 7" id="KW-1133">Transmembrane helix</keyword>
<dbReference type="PATRIC" id="fig|869279.4.peg.1549"/>
<evidence type="ECO:0000313" key="10">
    <source>
        <dbReference type="Proteomes" id="UP000050544"/>
    </source>
</evidence>